<feature type="domain" description="HTH OST-type" evidence="13">
    <location>
        <begin position="1154"/>
        <end position="1228"/>
    </location>
</feature>
<dbReference type="InterPro" id="IPR000504">
    <property type="entry name" value="RRM_dom"/>
</dbReference>
<feature type="compositionally biased region" description="Low complexity" evidence="11">
    <location>
        <begin position="1470"/>
        <end position="1481"/>
    </location>
</feature>
<dbReference type="CDD" id="cd09981">
    <property type="entry name" value="LOTUS_5_Limkain_b1"/>
    <property type="match status" value="1"/>
</dbReference>
<feature type="domain" description="RRM" evidence="12">
    <location>
        <begin position="687"/>
        <end position="766"/>
    </location>
</feature>
<evidence type="ECO:0000259" key="12">
    <source>
        <dbReference type="PROSITE" id="PS50102"/>
    </source>
</evidence>
<accession>A0A3B3BSE9</accession>
<keyword evidence="6" id="KW-0896">Oogenesis</keyword>
<feature type="domain" description="HTH OST-type" evidence="13">
    <location>
        <begin position="994"/>
        <end position="1068"/>
    </location>
</feature>
<keyword evidence="7" id="KW-0576">Peroxisome</keyword>
<evidence type="ECO:0000256" key="4">
    <source>
        <dbReference type="ARBA" id="ARBA00022782"/>
    </source>
</evidence>
<dbReference type="Gene3D" id="3.40.50.1010">
    <property type="entry name" value="5'-nuclease"/>
    <property type="match status" value="1"/>
</dbReference>
<dbReference type="InterPro" id="IPR012677">
    <property type="entry name" value="Nucleotide-bd_a/b_plait_sf"/>
</dbReference>
<dbReference type="GO" id="GO:0003723">
    <property type="term" value="F:RNA binding"/>
    <property type="evidence" value="ECO:0007669"/>
    <property type="project" value="UniProtKB-UniRule"/>
</dbReference>
<dbReference type="Proteomes" id="UP000261560">
    <property type="component" value="Unplaced"/>
</dbReference>
<keyword evidence="15" id="KW-1185">Reference proteome</keyword>
<organism evidence="14 15">
    <name type="scientific">Oryzias melastigma</name>
    <name type="common">Marine medaka</name>
    <dbReference type="NCBI Taxonomy" id="30732"/>
    <lineage>
        <taxon>Eukaryota</taxon>
        <taxon>Metazoa</taxon>
        <taxon>Chordata</taxon>
        <taxon>Craniata</taxon>
        <taxon>Vertebrata</taxon>
        <taxon>Euteleostomi</taxon>
        <taxon>Actinopterygii</taxon>
        <taxon>Neopterygii</taxon>
        <taxon>Teleostei</taxon>
        <taxon>Neoteleostei</taxon>
        <taxon>Acanthomorphata</taxon>
        <taxon>Ovalentaria</taxon>
        <taxon>Atherinomorphae</taxon>
        <taxon>Beloniformes</taxon>
        <taxon>Adrianichthyidae</taxon>
        <taxon>Oryziinae</taxon>
        <taxon>Oryzias</taxon>
    </lineage>
</organism>
<dbReference type="FunFam" id="3.30.420.610:FF:000001">
    <property type="entry name" value="Meiosis regulator and mRNA stability factor 1"/>
    <property type="match status" value="2"/>
</dbReference>
<feature type="compositionally biased region" description="Polar residues" evidence="11">
    <location>
        <begin position="40"/>
        <end position="50"/>
    </location>
</feature>
<feature type="domain" description="HTH OST-type" evidence="13">
    <location>
        <begin position="1070"/>
        <end position="1145"/>
    </location>
</feature>
<evidence type="ECO:0000313" key="14">
    <source>
        <dbReference type="Ensembl" id="ENSOMEP00000008465.1"/>
    </source>
</evidence>
<keyword evidence="5 10" id="KW-0694">RNA-binding</keyword>
<keyword evidence="3" id="KW-0677">Repeat</keyword>
<feature type="compositionally biased region" description="Polar residues" evidence="11">
    <location>
        <begin position="1487"/>
        <end position="1496"/>
    </location>
</feature>
<feature type="compositionally biased region" description="Polar residues" evidence="11">
    <location>
        <begin position="1606"/>
        <end position="1621"/>
    </location>
</feature>
<dbReference type="InterPro" id="IPR034191">
    <property type="entry name" value="MARF1_RRM2"/>
</dbReference>
<dbReference type="InterPro" id="IPR024768">
    <property type="entry name" value="Marf1"/>
</dbReference>
<feature type="compositionally biased region" description="Basic and acidic residues" evidence="11">
    <location>
        <begin position="1"/>
        <end position="14"/>
    </location>
</feature>
<feature type="region of interest" description="Disordered" evidence="11">
    <location>
        <begin position="1"/>
        <end position="50"/>
    </location>
</feature>
<feature type="region of interest" description="Disordered" evidence="11">
    <location>
        <begin position="1469"/>
        <end position="1506"/>
    </location>
</feature>
<dbReference type="Gene3D" id="3.30.70.330">
    <property type="match status" value="1"/>
</dbReference>
<protein>
    <recommendedName>
        <fullName evidence="2">Meiosis regulator and mRNA stability factor 1</fullName>
    </recommendedName>
    <alternativeName>
        <fullName evidence="9">Limkain-b1</fullName>
    </alternativeName>
</protein>
<dbReference type="Pfam" id="PF01936">
    <property type="entry name" value="NYN"/>
    <property type="match status" value="1"/>
</dbReference>
<dbReference type="GO" id="GO:1905762">
    <property type="term" value="F:CCR4-NOT complex binding"/>
    <property type="evidence" value="ECO:0007669"/>
    <property type="project" value="TreeGrafter"/>
</dbReference>
<evidence type="ECO:0000256" key="10">
    <source>
        <dbReference type="PROSITE-ProRule" id="PRU00176"/>
    </source>
</evidence>
<evidence type="ECO:0000256" key="7">
    <source>
        <dbReference type="ARBA" id="ARBA00023140"/>
    </source>
</evidence>
<dbReference type="CDD" id="cd10910">
    <property type="entry name" value="PIN_limkain_b1_N_like"/>
    <property type="match status" value="1"/>
</dbReference>
<evidence type="ECO:0000259" key="13">
    <source>
        <dbReference type="PROSITE" id="PS51644"/>
    </source>
</evidence>
<dbReference type="Ensembl" id="ENSOMET00000002409.1">
    <property type="protein sequence ID" value="ENSOMEP00000008465.1"/>
    <property type="gene ID" value="ENSOMEG00000009656.1"/>
</dbReference>
<feature type="compositionally biased region" description="Low complexity" evidence="11">
    <location>
        <begin position="652"/>
        <end position="673"/>
    </location>
</feature>
<dbReference type="Pfam" id="PF00076">
    <property type="entry name" value="RRM_1"/>
    <property type="match status" value="1"/>
</dbReference>
<dbReference type="PROSITE" id="PS50102">
    <property type="entry name" value="RRM"/>
    <property type="match status" value="1"/>
</dbReference>
<reference evidence="14" key="1">
    <citation type="submission" date="2025-08" db="UniProtKB">
        <authorList>
            <consortium name="Ensembl"/>
        </authorList>
    </citation>
    <scope>IDENTIFICATION</scope>
</reference>
<dbReference type="InterPro" id="IPR035979">
    <property type="entry name" value="RBD_domain_sf"/>
</dbReference>
<dbReference type="InterPro" id="IPR041966">
    <property type="entry name" value="LOTUS-like"/>
</dbReference>
<evidence type="ECO:0000256" key="9">
    <source>
        <dbReference type="ARBA" id="ARBA00030116"/>
    </source>
</evidence>
<dbReference type="CDD" id="cd09979">
    <property type="entry name" value="LOTUS_3_Limkain_b1"/>
    <property type="match status" value="1"/>
</dbReference>
<dbReference type="InterPro" id="IPR025605">
    <property type="entry name" value="OST-HTH/LOTUS_dom"/>
</dbReference>
<keyword evidence="8" id="KW-0469">Meiosis</keyword>
<feature type="region of interest" description="Disordered" evidence="11">
    <location>
        <begin position="1551"/>
        <end position="1621"/>
    </location>
</feature>
<evidence type="ECO:0000313" key="15">
    <source>
        <dbReference type="Proteomes" id="UP000261560"/>
    </source>
</evidence>
<dbReference type="PROSITE" id="PS51644">
    <property type="entry name" value="HTH_OST"/>
    <property type="match status" value="6"/>
</dbReference>
<dbReference type="GeneTree" id="ENSGT00390000002393"/>
<feature type="region of interest" description="Disordered" evidence="11">
    <location>
        <begin position="63"/>
        <end position="84"/>
    </location>
</feature>
<dbReference type="GO" id="GO:0051321">
    <property type="term" value="P:meiotic cell cycle"/>
    <property type="evidence" value="ECO:0007669"/>
    <property type="project" value="UniProtKB-KW"/>
</dbReference>
<comment type="subcellular location">
    <subcellularLocation>
        <location evidence="1">Peroxisome</location>
    </subcellularLocation>
</comment>
<dbReference type="SUPFAM" id="SSF54928">
    <property type="entry name" value="RNA-binding domain, RBD"/>
    <property type="match status" value="1"/>
</dbReference>
<feature type="domain" description="HTH OST-type" evidence="13">
    <location>
        <begin position="1230"/>
        <end position="1305"/>
    </location>
</feature>
<dbReference type="GO" id="GO:0048477">
    <property type="term" value="P:oogenesis"/>
    <property type="evidence" value="ECO:0007669"/>
    <property type="project" value="UniProtKB-KW"/>
</dbReference>
<evidence type="ECO:0000256" key="1">
    <source>
        <dbReference type="ARBA" id="ARBA00004275"/>
    </source>
</evidence>
<dbReference type="SMART" id="SM00360">
    <property type="entry name" value="RRM"/>
    <property type="match status" value="1"/>
</dbReference>
<dbReference type="Pfam" id="PF12872">
    <property type="entry name" value="OST-HTH"/>
    <property type="match status" value="5"/>
</dbReference>
<feature type="domain" description="HTH OST-type" evidence="13">
    <location>
        <begin position="1306"/>
        <end position="1390"/>
    </location>
</feature>
<dbReference type="PANTHER" id="PTHR14379:SF3">
    <property type="entry name" value="MEIOSIS REGULATOR AND MRNA STABILITY FACTOR 1"/>
    <property type="match status" value="1"/>
</dbReference>
<dbReference type="CDD" id="cd09980">
    <property type="entry name" value="LOTUS_4_Limkain_b1"/>
    <property type="match status" value="1"/>
</dbReference>
<evidence type="ECO:0000256" key="11">
    <source>
        <dbReference type="SAM" id="MobiDB-lite"/>
    </source>
</evidence>
<dbReference type="GO" id="GO:0005777">
    <property type="term" value="C:peroxisome"/>
    <property type="evidence" value="ECO:0007669"/>
    <property type="project" value="UniProtKB-SubCell"/>
</dbReference>
<evidence type="ECO:0000256" key="2">
    <source>
        <dbReference type="ARBA" id="ARBA00022152"/>
    </source>
</evidence>
<dbReference type="CDD" id="cd12256">
    <property type="entry name" value="RRM2_LKAP"/>
    <property type="match status" value="1"/>
</dbReference>
<feature type="compositionally biased region" description="Pro residues" evidence="11">
    <location>
        <begin position="68"/>
        <end position="84"/>
    </location>
</feature>
<dbReference type="PANTHER" id="PTHR14379">
    <property type="entry name" value="LIMKAIN B LKAP"/>
    <property type="match status" value="1"/>
</dbReference>
<evidence type="ECO:0000256" key="3">
    <source>
        <dbReference type="ARBA" id="ARBA00022737"/>
    </source>
</evidence>
<dbReference type="GO" id="GO:0010468">
    <property type="term" value="P:regulation of gene expression"/>
    <property type="evidence" value="ECO:0007669"/>
    <property type="project" value="InterPro"/>
</dbReference>
<name>A0A3B3BSE9_ORYME</name>
<dbReference type="GO" id="GO:0004540">
    <property type="term" value="F:RNA nuclease activity"/>
    <property type="evidence" value="ECO:0007669"/>
    <property type="project" value="InterPro"/>
</dbReference>
<evidence type="ECO:0000256" key="6">
    <source>
        <dbReference type="ARBA" id="ARBA00022943"/>
    </source>
</evidence>
<dbReference type="Pfam" id="PF19687">
    <property type="entry name" value="MARF1_LOTUS"/>
    <property type="match status" value="1"/>
</dbReference>
<evidence type="ECO:0000256" key="5">
    <source>
        <dbReference type="ARBA" id="ARBA00022884"/>
    </source>
</evidence>
<proteinExistence type="predicted"/>
<sequence>MMEGLGKEKSEGRSRAPPCPDTPRADASTRQWELKGCFGSNETTPLHQTNKINHYMDTRKPLLELKDVPPPPQHPPPLHLSKPLPLPHLPLPPPPPPCFLAPPHLSQDCQQQRPLEGASPKVSHCVYCSTDGRGLLGGSAGNSSSTITGVVSLCRALCSMGDPICSSSGSIRSGTCPVASSVRPCQYPLSCNSGGQVPESVLRLGCKPQLHSPVAISQPLSSHHCLPCCSGLLQTCSAVPSPCSQPSSFPPSVPSLPVSVHDSCLVSSGFYTYDVSCDSSARRSQRSAHGDQTTGTAVTTTTSTAQFYSNPIHLNVERTACVKGAHCCQDYLMKPVNGETSETNEVWPKLCVPQTASHPIPVCNGCGTSSDAMALLSNASCGTSFKYGSPESGGSENIPPVGVFWDIENCNVPSGRSAGAVVQRIRSRFFKGHREAEFICVCDISKESKAVIQELNNCQVTVAHINATAKNAADDKLRQSLRRFAETHTAPATVVLVSSDVNFASELSDLRHRHGFRVVLVHGSHTSSALLQHAHHHVAFQEITADLPLRPLDLTEDLTNVEAKPRMGQQQVEKVPMLNSSHQSNGETLEHLSKPGFSKESIYRRREISHPHNGTGPPADKGDRNIQISTPLAFSKLNLHKSFSPVVVSQGSWSSRSTSPCLSSRSSPLLAATHTPDGRAEPFSEGAEVQVANLDYRMSRKDLHQTLRDTFSRFGQVNSVELSPHTDYQLKAAVQMASLQQAISAISGLHRYKIGSKRIQVSLVTGGNNKSLSTEIISILQDSPANCLPVFKFLEIYEKKYSRKIAVSDLYKLPDLVSVREQGGSRLVCLLPHSQIRQSPLGSSPSQEGSSSVNGSPVVFEELEYHKPVCEQHYAKRNFSEADFDPDTYKIPFVVMSLSTLASELNHLLESHGGTLPLLSFPDCYAAEFSPLVIGSETMKGAVPLEHLITCVPTITIVIAQNGFKVIKWLHSKPPAQISEPWIQRCKSPVGNPQLIQFSREIIDLLKGQPSCIMPISKFIPAYHHHFAKQCRVSDYGFSKLLELLEAVPHVLQILGMGTKRLLTLTHRAQVKRFTQDLLKLLKFQASKQVAVKDFLQAYHWCFSRDWRVTDYGTCDLMDLLTEIPDTTITISHQSSDTVISVPKRERTAEEMERTKQFGKEVVDLLRHQPHCRMPFSKFIPTYHHHFGRQCKLSYYGFTKLVDLFEAIPDILKVLECGEEKVLALTEVERIKALAAQLVKVLRAQKNYSLPVSQLLTEYSKTFGYSLRLQDFDAPSLSTLLAKLSHVVKVVDGAEGREVQLINRKSLRTLTYQLLALLMSQETDQVPKGMKVEELSQRYQAVHGALLNPCEYGFLSLSELLKSLPNLMQLYNEENEENFKAGDEYVRLTRLFQFARNVRALLHTYHYNQIFLTEFQGAYSKFMGSSLEPRSYECVSIDDLLNAIPQVVWIKGHGHKRIIVLKNDMKAKASSSVPSSPQPAESPRDSPVSTATSGTHSPGADGDGAAESELVCLTPPVDLLCGPVPSCLPSPQLHPNPIAPHHADLIHFEGRSASGQPADGGPNPAEAPSLSREEDFPAARPLPPHQSLGSPSRRASRSRIRLAANFSLTSRSSHTSPANPV</sequence>
<feature type="domain" description="HTH OST-type" evidence="13">
    <location>
        <begin position="1391"/>
        <end position="1464"/>
    </location>
</feature>
<dbReference type="InterPro" id="IPR045602">
    <property type="entry name" value="MARF1_LOTUS"/>
</dbReference>
<dbReference type="Gene3D" id="3.30.420.610">
    <property type="entry name" value="LOTUS domain-like"/>
    <property type="match status" value="6"/>
</dbReference>
<reference evidence="14" key="2">
    <citation type="submission" date="2025-09" db="UniProtKB">
        <authorList>
            <consortium name="Ensembl"/>
        </authorList>
    </citation>
    <scope>IDENTIFICATION</scope>
</reference>
<dbReference type="InterPro" id="IPR021139">
    <property type="entry name" value="NYN"/>
</dbReference>
<keyword evidence="4" id="KW-0221">Differentiation</keyword>
<feature type="region of interest" description="Disordered" evidence="11">
    <location>
        <begin position="650"/>
        <end position="684"/>
    </location>
</feature>
<evidence type="ECO:0000256" key="8">
    <source>
        <dbReference type="ARBA" id="ARBA00023254"/>
    </source>
</evidence>